<dbReference type="CDD" id="cd21150">
    <property type="entry name" value="PUA_NSun6-like"/>
    <property type="match status" value="1"/>
</dbReference>
<dbReference type="InterPro" id="IPR023267">
    <property type="entry name" value="RCMT"/>
</dbReference>
<feature type="binding site" evidence="5">
    <location>
        <position position="271"/>
    </location>
    <ligand>
        <name>S-adenosyl-L-methionine</name>
        <dbReference type="ChEBI" id="CHEBI:59789"/>
    </ligand>
</feature>
<dbReference type="OrthoDB" id="260824at2759"/>
<dbReference type="Proteomes" id="UP000683360">
    <property type="component" value="Unassembled WGS sequence"/>
</dbReference>
<comment type="similarity">
    <text evidence="5">Belongs to the class I-like SAM-binding methyltransferase superfamily. RsmB/NOP family.</text>
</comment>
<dbReference type="AlphaFoldDB" id="A0A8S3Q7K4"/>
<dbReference type="InterPro" id="IPR049560">
    <property type="entry name" value="MeTrfase_RsmB-F_NOP2_cat"/>
</dbReference>
<keyword evidence="4 5" id="KW-0694">RNA-binding</keyword>
<dbReference type="EMBL" id="CAJPWZ010000338">
    <property type="protein sequence ID" value="CAG2190617.1"/>
    <property type="molecule type" value="Genomic_DNA"/>
</dbReference>
<dbReference type="InterPro" id="IPR036974">
    <property type="entry name" value="PUA_sf"/>
</dbReference>
<feature type="binding site" evidence="5">
    <location>
        <position position="326"/>
    </location>
    <ligand>
        <name>S-adenosyl-L-methionine</name>
        <dbReference type="ChEBI" id="CHEBI:59789"/>
    </ligand>
</feature>
<dbReference type="Gene3D" id="3.40.50.150">
    <property type="entry name" value="Vaccinia Virus protein VP39"/>
    <property type="match status" value="1"/>
</dbReference>
<dbReference type="InterPro" id="IPR015947">
    <property type="entry name" value="PUA-like_sf"/>
</dbReference>
<keyword evidence="8" id="KW-1185">Reference proteome</keyword>
<dbReference type="SUPFAM" id="SSF88697">
    <property type="entry name" value="PUA domain-like"/>
    <property type="match status" value="1"/>
</dbReference>
<dbReference type="Pfam" id="PF01189">
    <property type="entry name" value="Methyltr_RsmB-F"/>
    <property type="match status" value="1"/>
</dbReference>
<keyword evidence="1 5" id="KW-0489">Methyltransferase</keyword>
<evidence type="ECO:0000256" key="3">
    <source>
        <dbReference type="ARBA" id="ARBA00022691"/>
    </source>
</evidence>
<accession>A0A8S3Q7K4</accession>
<proteinExistence type="inferred from homology"/>
<dbReference type="InterPro" id="IPR029063">
    <property type="entry name" value="SAM-dependent_MTases_sf"/>
</dbReference>
<reference evidence="7" key="1">
    <citation type="submission" date="2021-03" db="EMBL/GenBank/DDBJ databases">
        <authorList>
            <person name="Bekaert M."/>
        </authorList>
    </citation>
    <scope>NUCLEOTIDE SEQUENCE</scope>
</reference>
<dbReference type="EC" id="2.1.1.-" evidence="7"/>
<feature type="binding site" evidence="5">
    <location>
        <begin position="247"/>
        <end position="253"/>
    </location>
    <ligand>
        <name>S-adenosyl-L-methionine</name>
        <dbReference type="ChEBI" id="CHEBI:59789"/>
    </ligand>
</feature>
<name>A0A8S3Q7K4_MYTED</name>
<sequence length="454" mass="50501">MEKENIQPHLLLNEDVNSYLRDNYLTSNMISAEGDRGDDRFEHLLFRLGCPPLFTTLRINTLIHDTSTVIASLRKEIEKNYRLRGLDMPDISLHPVLHDTIVIKNKGPVCREKVKKEVIVDLLCGMAVLRGADVFVQGILGCPSGTRAGDKVSVYADVDGKCLRGLTKTYDGEKLFVGNGIVQFSREEIYCNEQPLSGIGVLMTEPQYEAPSLSGTCVDMIFPQNLPSIVCSHILDPQPGETILDMCAAPGGKTTHLAVLMKNKGRLVAIDKTVQKIEKIQTHAKEWDINMIETYPYDSTKMVDNKADSLGGPPFPNETFDKVLLDGPCSALGQRPSKRNKMSLNSLKSYSTYQRKLLKAAVQLLKPGGTLVYSTCTFNQEENEKQVVWALKTFSELSLEPQVPHLGQIGQVCEGLTDDQRQKLQFYDPGAISSQLSVDNDTIGFFIAKFKKNK</sequence>
<evidence type="ECO:0000313" key="8">
    <source>
        <dbReference type="Proteomes" id="UP000683360"/>
    </source>
</evidence>
<protein>
    <submittedName>
        <fullName evidence="7">NSUN6</fullName>
        <ecNumber evidence="7">2.1.1.-</ecNumber>
    </submittedName>
</protein>
<dbReference type="InterPro" id="IPR001678">
    <property type="entry name" value="MeTrfase_RsmB-F_NOP2_dom"/>
</dbReference>
<evidence type="ECO:0000256" key="4">
    <source>
        <dbReference type="ARBA" id="ARBA00022884"/>
    </source>
</evidence>
<feature type="binding site" evidence="5">
    <location>
        <position position="298"/>
    </location>
    <ligand>
        <name>S-adenosyl-L-methionine</name>
        <dbReference type="ChEBI" id="CHEBI:59789"/>
    </ligand>
</feature>
<feature type="active site" description="Nucleophile" evidence="5">
    <location>
        <position position="376"/>
    </location>
</feature>
<evidence type="ECO:0000256" key="1">
    <source>
        <dbReference type="ARBA" id="ARBA00022603"/>
    </source>
</evidence>
<feature type="domain" description="SAM-dependent MTase RsmB/NOP-type" evidence="6">
    <location>
        <begin position="146"/>
        <end position="453"/>
    </location>
</feature>
<organism evidence="7 8">
    <name type="scientific">Mytilus edulis</name>
    <name type="common">Blue mussel</name>
    <dbReference type="NCBI Taxonomy" id="6550"/>
    <lineage>
        <taxon>Eukaryota</taxon>
        <taxon>Metazoa</taxon>
        <taxon>Spiralia</taxon>
        <taxon>Lophotrochozoa</taxon>
        <taxon>Mollusca</taxon>
        <taxon>Bivalvia</taxon>
        <taxon>Autobranchia</taxon>
        <taxon>Pteriomorphia</taxon>
        <taxon>Mytilida</taxon>
        <taxon>Mytiloidea</taxon>
        <taxon>Mytilidae</taxon>
        <taxon>Mytilinae</taxon>
        <taxon>Mytilus</taxon>
    </lineage>
</organism>
<gene>
    <name evidence="7" type="ORF">MEDL_5965</name>
</gene>
<evidence type="ECO:0000259" key="6">
    <source>
        <dbReference type="PROSITE" id="PS51686"/>
    </source>
</evidence>
<dbReference type="PANTHER" id="PTHR22807:SF34">
    <property type="entry name" value="TRNA (CYTOSINE(72)-C(5))-METHYLTRANSFERASE NSUN6"/>
    <property type="match status" value="1"/>
</dbReference>
<comment type="caution">
    <text evidence="7">The sequence shown here is derived from an EMBL/GenBank/DDBJ whole genome shotgun (WGS) entry which is preliminary data.</text>
</comment>
<dbReference type="PRINTS" id="PR02008">
    <property type="entry name" value="RCMTFAMILY"/>
</dbReference>
<dbReference type="GO" id="GO:0008173">
    <property type="term" value="F:RNA methyltransferase activity"/>
    <property type="evidence" value="ECO:0007669"/>
    <property type="project" value="InterPro"/>
</dbReference>
<dbReference type="PROSITE" id="PS50890">
    <property type="entry name" value="PUA"/>
    <property type="match status" value="1"/>
</dbReference>
<evidence type="ECO:0000313" key="7">
    <source>
        <dbReference type="EMBL" id="CAG2190617.1"/>
    </source>
</evidence>
<dbReference type="SUPFAM" id="SSF53335">
    <property type="entry name" value="S-adenosyl-L-methionine-dependent methyltransferases"/>
    <property type="match status" value="1"/>
</dbReference>
<dbReference type="PANTHER" id="PTHR22807">
    <property type="entry name" value="NOP2 YEAST -RELATED NOL1/NOP2/FMU SUN DOMAIN-CONTAINING"/>
    <property type="match status" value="1"/>
</dbReference>
<keyword evidence="3 5" id="KW-0949">S-adenosyl-L-methionine</keyword>
<dbReference type="GO" id="GO:0001510">
    <property type="term" value="P:RNA methylation"/>
    <property type="evidence" value="ECO:0007669"/>
    <property type="project" value="InterPro"/>
</dbReference>
<dbReference type="Gene3D" id="2.30.130.10">
    <property type="entry name" value="PUA domain"/>
    <property type="match status" value="1"/>
</dbReference>
<dbReference type="PROSITE" id="PS51686">
    <property type="entry name" value="SAM_MT_RSMB_NOP"/>
    <property type="match status" value="1"/>
</dbReference>
<evidence type="ECO:0000256" key="5">
    <source>
        <dbReference type="PROSITE-ProRule" id="PRU01023"/>
    </source>
</evidence>
<evidence type="ECO:0000256" key="2">
    <source>
        <dbReference type="ARBA" id="ARBA00022679"/>
    </source>
</evidence>
<dbReference type="CDD" id="cd02440">
    <property type="entry name" value="AdoMet_MTases"/>
    <property type="match status" value="1"/>
</dbReference>
<dbReference type="GO" id="GO:0003723">
    <property type="term" value="F:RNA binding"/>
    <property type="evidence" value="ECO:0007669"/>
    <property type="project" value="UniProtKB-UniRule"/>
</dbReference>
<keyword evidence="2 5" id="KW-0808">Transferase</keyword>